<proteinExistence type="predicted"/>
<feature type="domain" description="Thioesterase putative" evidence="1">
    <location>
        <begin position="8"/>
        <end position="140"/>
    </location>
</feature>
<evidence type="ECO:0000313" key="2">
    <source>
        <dbReference type="EMBL" id="AKG08643.1"/>
    </source>
</evidence>
<dbReference type="Proteomes" id="UP000077465">
    <property type="component" value="Chromosome"/>
</dbReference>
<sequence length="147" mass="16403">MMKPLSYFLDRIPAASSLDIRVLEHDASCVRLLLPYQGNTNHHQTMFGGSLSLATTLAGWAILYENVPKVDGNIVIKSSQMRYLAPAPSDVEVVAELDDMDCQSVKEAFERFGRARVNVVCRLYCDQKDVGHFSGIYVAIKPNDTHQ</sequence>
<dbReference type="Pfam" id="PF09500">
    <property type="entry name" value="YiiD_C"/>
    <property type="match status" value="1"/>
</dbReference>
<dbReference type="InterPro" id="IPR029069">
    <property type="entry name" value="HotDog_dom_sf"/>
</dbReference>
<organism evidence="2 3">
    <name type="scientific">Moraxella bovoculi</name>
    <dbReference type="NCBI Taxonomy" id="386891"/>
    <lineage>
        <taxon>Bacteria</taxon>
        <taxon>Pseudomonadati</taxon>
        <taxon>Pseudomonadota</taxon>
        <taxon>Gammaproteobacteria</taxon>
        <taxon>Moraxellales</taxon>
        <taxon>Moraxellaceae</taxon>
        <taxon>Moraxella</taxon>
    </lineage>
</organism>
<dbReference type="InterPro" id="IPR012660">
    <property type="entry name" value="YiiD_C"/>
</dbReference>
<name>A0AAC8T910_9GAMM</name>
<evidence type="ECO:0000313" key="3">
    <source>
        <dbReference type="Proteomes" id="UP000077465"/>
    </source>
</evidence>
<dbReference type="Gene3D" id="3.10.129.10">
    <property type="entry name" value="Hotdog Thioesterase"/>
    <property type="match status" value="1"/>
</dbReference>
<gene>
    <name evidence="2" type="ORF">AAX06_00175</name>
</gene>
<dbReference type="AlphaFoldDB" id="A0AAC8T910"/>
<reference evidence="2 3" key="1">
    <citation type="submission" date="2015-05" db="EMBL/GenBank/DDBJ databases">
        <authorList>
            <person name="Dickey A."/>
            <person name="Clawson M."/>
            <person name="Bono J."/>
            <person name="Loy J.D."/>
        </authorList>
    </citation>
    <scope>NUCLEOTIDE SEQUENCE [LARGE SCALE GENOMIC DNA]</scope>
    <source>
        <strain evidence="2 3">22581</strain>
    </source>
</reference>
<accession>A0AAC8T910</accession>
<dbReference type="SUPFAM" id="SSF54637">
    <property type="entry name" value="Thioesterase/thiol ester dehydrase-isomerase"/>
    <property type="match status" value="1"/>
</dbReference>
<dbReference type="EMBL" id="CP011376">
    <property type="protein sequence ID" value="AKG08643.1"/>
    <property type="molecule type" value="Genomic_DNA"/>
</dbReference>
<evidence type="ECO:0000259" key="1">
    <source>
        <dbReference type="Pfam" id="PF09500"/>
    </source>
</evidence>
<protein>
    <recommendedName>
        <fullName evidence="1">Thioesterase putative domain-containing protein</fullName>
    </recommendedName>
</protein>